<evidence type="ECO:0000313" key="2">
    <source>
        <dbReference type="Proteomes" id="UP000236161"/>
    </source>
</evidence>
<reference evidence="1 2" key="1">
    <citation type="journal article" date="2017" name="Nature">
        <title>The Apostasia genome and the evolution of orchids.</title>
        <authorList>
            <person name="Zhang G.Q."/>
            <person name="Liu K.W."/>
            <person name="Li Z."/>
            <person name="Lohaus R."/>
            <person name="Hsiao Y.Y."/>
            <person name="Niu S.C."/>
            <person name="Wang J.Y."/>
            <person name="Lin Y.C."/>
            <person name="Xu Q."/>
            <person name="Chen L.J."/>
            <person name="Yoshida K."/>
            <person name="Fujiwara S."/>
            <person name="Wang Z.W."/>
            <person name="Zhang Y.Q."/>
            <person name="Mitsuda N."/>
            <person name="Wang M."/>
            <person name="Liu G.H."/>
            <person name="Pecoraro L."/>
            <person name="Huang H.X."/>
            <person name="Xiao X.J."/>
            <person name="Lin M."/>
            <person name="Wu X.Y."/>
            <person name="Wu W.L."/>
            <person name="Chen Y.Y."/>
            <person name="Chang S.B."/>
            <person name="Sakamoto S."/>
            <person name="Ohme-Takagi M."/>
            <person name="Yagi M."/>
            <person name="Zeng S.J."/>
            <person name="Shen C.Y."/>
            <person name="Yeh C.M."/>
            <person name="Luo Y.B."/>
            <person name="Tsai W.C."/>
            <person name="Van de Peer Y."/>
            <person name="Liu Z.J."/>
        </authorList>
    </citation>
    <scope>NUCLEOTIDE SEQUENCE [LARGE SCALE GENOMIC DNA]</scope>
    <source>
        <strain evidence="2">cv. Shenzhen</strain>
        <tissue evidence="1">Stem</tissue>
    </source>
</reference>
<gene>
    <name evidence="1" type="ORF">AXF42_Ash010193</name>
</gene>
<evidence type="ECO:0000313" key="1">
    <source>
        <dbReference type="EMBL" id="PKA52297.1"/>
    </source>
</evidence>
<keyword evidence="2" id="KW-1185">Reference proteome</keyword>
<accession>A0A2I0A9S6</accession>
<proteinExistence type="predicted"/>
<protein>
    <submittedName>
        <fullName evidence="1">Uncharacterized protein</fullName>
    </submittedName>
</protein>
<name>A0A2I0A9S6_9ASPA</name>
<dbReference type="EMBL" id="KZ452008">
    <property type="protein sequence ID" value="PKA52297.1"/>
    <property type="molecule type" value="Genomic_DNA"/>
</dbReference>
<dbReference type="Proteomes" id="UP000236161">
    <property type="component" value="Unassembled WGS sequence"/>
</dbReference>
<dbReference type="AlphaFoldDB" id="A0A2I0A9S6"/>
<sequence>MLGHRRAAFTRASSSNIGIFERSTATELCNSQQLLPPVSSFFEASREHRGCSCISSGGTAFSEHRECASELC</sequence>
<organism evidence="1 2">
    <name type="scientific">Apostasia shenzhenica</name>
    <dbReference type="NCBI Taxonomy" id="1088818"/>
    <lineage>
        <taxon>Eukaryota</taxon>
        <taxon>Viridiplantae</taxon>
        <taxon>Streptophyta</taxon>
        <taxon>Embryophyta</taxon>
        <taxon>Tracheophyta</taxon>
        <taxon>Spermatophyta</taxon>
        <taxon>Magnoliopsida</taxon>
        <taxon>Liliopsida</taxon>
        <taxon>Asparagales</taxon>
        <taxon>Orchidaceae</taxon>
        <taxon>Apostasioideae</taxon>
        <taxon>Apostasia</taxon>
    </lineage>
</organism>